<dbReference type="InterPro" id="IPR013675">
    <property type="entry name" value="Mtase_sm_N"/>
</dbReference>
<reference evidence="8 9" key="1">
    <citation type="submission" date="2021-03" db="EMBL/GenBank/DDBJ databases">
        <title>Genomic Encyclopedia of Type Strains, Phase III (KMG-III): the genomes of soil and plant-associated and newly described type strains.</title>
        <authorList>
            <person name="Whitman W."/>
        </authorList>
    </citation>
    <scope>NUCLEOTIDE SEQUENCE [LARGE SCALE GENOMIC DNA]</scope>
    <source>
        <strain evidence="8 9">IMMIB AFH-6</strain>
    </source>
</reference>
<dbReference type="SUPFAM" id="SSF53335">
    <property type="entry name" value="S-adenosyl-L-methionine-dependent methyltransferases"/>
    <property type="match status" value="1"/>
</dbReference>
<dbReference type="InterPro" id="IPR046977">
    <property type="entry name" value="RsmC/RlmG"/>
</dbReference>
<keyword evidence="4 8" id="KW-0808">Transferase</keyword>
<evidence type="ECO:0000259" key="6">
    <source>
        <dbReference type="Pfam" id="PF05175"/>
    </source>
</evidence>
<feature type="domain" description="Methyltransferase small N-terminal" evidence="7">
    <location>
        <begin position="31"/>
        <end position="160"/>
    </location>
</feature>
<protein>
    <submittedName>
        <fullName evidence="8">16S rRNA (Guanine1207-N2)-methyltransferase</fullName>
        <ecNumber evidence="8">2.1.1.172</ecNumber>
    </submittedName>
</protein>
<keyword evidence="1" id="KW-0963">Cytoplasm</keyword>
<gene>
    <name evidence="8" type="ORF">J2851_004465</name>
</gene>
<dbReference type="EMBL" id="JAGINP010000017">
    <property type="protein sequence ID" value="MBP2294675.1"/>
    <property type="molecule type" value="Genomic_DNA"/>
</dbReference>
<keyword evidence="3 8" id="KW-0489">Methyltransferase</keyword>
<evidence type="ECO:0000256" key="2">
    <source>
        <dbReference type="ARBA" id="ARBA00022552"/>
    </source>
</evidence>
<keyword evidence="2" id="KW-0698">rRNA processing</keyword>
<dbReference type="Pfam" id="PF08468">
    <property type="entry name" value="MTS_N"/>
    <property type="match status" value="1"/>
</dbReference>
<name>A0ABS4SQ35_9PROT</name>
<dbReference type="RefSeq" id="WP_209768947.1">
    <property type="nucleotide sequence ID" value="NZ_JAGINP010000017.1"/>
</dbReference>
<proteinExistence type="predicted"/>
<dbReference type="EC" id="2.1.1.172" evidence="8"/>
<evidence type="ECO:0000313" key="8">
    <source>
        <dbReference type="EMBL" id="MBP2294675.1"/>
    </source>
</evidence>
<dbReference type="Gene3D" id="3.40.50.150">
    <property type="entry name" value="Vaccinia Virus protein VP39"/>
    <property type="match status" value="2"/>
</dbReference>
<keyword evidence="5" id="KW-0949">S-adenosyl-L-methionine</keyword>
<evidence type="ECO:0000256" key="5">
    <source>
        <dbReference type="ARBA" id="ARBA00022691"/>
    </source>
</evidence>
<keyword evidence="9" id="KW-1185">Reference proteome</keyword>
<dbReference type="Pfam" id="PF05175">
    <property type="entry name" value="MTS"/>
    <property type="match status" value="1"/>
</dbReference>
<evidence type="ECO:0000259" key="7">
    <source>
        <dbReference type="Pfam" id="PF08468"/>
    </source>
</evidence>
<sequence>MSRLSNRAGDREATVSGVAADLFAERRPQGRILVAGDADGAMARALKEGGAEVSSWNRLALDGKPAAAWAPDGAFDGAVLRLPRGWAAFEMALHALAARLPVGAPLWIVGSNDEGITSAPKRFDGLLDGLETLAIKRRARVLETRRTAASARGNLEDWRETVAVDVPGNDGALDLVSYPGLFAHGRLDAGTECLLQVLPEIAAGTAVLDFGCGAGVIARAVRERVPDAKLTLLDVDAVALHAARQNVPDAECVLSDGLAGLGARERFGLILSNPPLHRGKDEDFGMLEALVVGTKQYLKLRGSLVAVTQRTAGVGKLFKTAFGHADLLLETPQFQVWKGTPK</sequence>
<dbReference type="Proteomes" id="UP000781958">
    <property type="component" value="Unassembled WGS sequence"/>
</dbReference>
<comment type="caution">
    <text evidence="8">The sequence shown here is derived from an EMBL/GenBank/DDBJ whole genome shotgun (WGS) entry which is preliminary data.</text>
</comment>
<evidence type="ECO:0000313" key="9">
    <source>
        <dbReference type="Proteomes" id="UP000781958"/>
    </source>
</evidence>
<evidence type="ECO:0000256" key="1">
    <source>
        <dbReference type="ARBA" id="ARBA00022490"/>
    </source>
</evidence>
<dbReference type="CDD" id="cd02440">
    <property type="entry name" value="AdoMet_MTases"/>
    <property type="match status" value="1"/>
</dbReference>
<accession>A0ABS4SQ35</accession>
<evidence type="ECO:0000256" key="4">
    <source>
        <dbReference type="ARBA" id="ARBA00022679"/>
    </source>
</evidence>
<dbReference type="InterPro" id="IPR029063">
    <property type="entry name" value="SAM-dependent_MTases_sf"/>
</dbReference>
<dbReference type="GO" id="GO:0052914">
    <property type="term" value="F:16S rRNA (guanine(1207)-N(2))-methyltransferase activity"/>
    <property type="evidence" value="ECO:0007669"/>
    <property type="project" value="UniProtKB-EC"/>
</dbReference>
<dbReference type="PANTHER" id="PTHR47816:SF4">
    <property type="entry name" value="RIBOSOMAL RNA SMALL SUBUNIT METHYLTRANSFERASE C"/>
    <property type="match status" value="1"/>
</dbReference>
<feature type="domain" description="Methyltransferase small" evidence="6">
    <location>
        <begin position="174"/>
        <end position="337"/>
    </location>
</feature>
<organism evidence="8 9">
    <name type="scientific">Azospirillum rugosum</name>
    <dbReference type="NCBI Taxonomy" id="416170"/>
    <lineage>
        <taxon>Bacteria</taxon>
        <taxon>Pseudomonadati</taxon>
        <taxon>Pseudomonadota</taxon>
        <taxon>Alphaproteobacteria</taxon>
        <taxon>Rhodospirillales</taxon>
        <taxon>Azospirillaceae</taxon>
        <taxon>Azospirillum</taxon>
    </lineage>
</organism>
<dbReference type="InterPro" id="IPR007848">
    <property type="entry name" value="Small_mtfrase_dom"/>
</dbReference>
<dbReference type="PANTHER" id="PTHR47816">
    <property type="entry name" value="RIBOSOMAL RNA SMALL SUBUNIT METHYLTRANSFERASE C"/>
    <property type="match status" value="1"/>
</dbReference>
<evidence type="ECO:0000256" key="3">
    <source>
        <dbReference type="ARBA" id="ARBA00022603"/>
    </source>
</evidence>